<keyword evidence="2" id="KW-1185">Reference proteome</keyword>
<comment type="caution">
    <text evidence="1">The sequence shown here is derived from an EMBL/GenBank/DDBJ whole genome shotgun (WGS) entry which is preliminary data.</text>
</comment>
<evidence type="ECO:0000313" key="1">
    <source>
        <dbReference type="EMBL" id="MPD00528.1"/>
    </source>
</evidence>
<dbReference type="Proteomes" id="UP000324222">
    <property type="component" value="Unassembled WGS sequence"/>
</dbReference>
<proteinExistence type="predicted"/>
<reference evidence="1 2" key="1">
    <citation type="submission" date="2019-05" db="EMBL/GenBank/DDBJ databases">
        <title>Another draft genome of Portunus trituberculatus and its Hox gene families provides insights of decapod evolution.</title>
        <authorList>
            <person name="Jeong J.-H."/>
            <person name="Song I."/>
            <person name="Kim S."/>
            <person name="Choi T."/>
            <person name="Kim D."/>
            <person name="Ryu S."/>
            <person name="Kim W."/>
        </authorList>
    </citation>
    <scope>NUCLEOTIDE SEQUENCE [LARGE SCALE GENOMIC DNA]</scope>
    <source>
        <tissue evidence="1">Muscle</tissue>
    </source>
</reference>
<evidence type="ECO:0000313" key="2">
    <source>
        <dbReference type="Proteomes" id="UP000324222"/>
    </source>
</evidence>
<sequence>MDAVVSVVTVTLWRGLMHGRRHPL</sequence>
<name>A0A5B7K5H7_PORTR</name>
<organism evidence="1 2">
    <name type="scientific">Portunus trituberculatus</name>
    <name type="common">Swimming crab</name>
    <name type="synonym">Neptunus trituberculatus</name>
    <dbReference type="NCBI Taxonomy" id="210409"/>
    <lineage>
        <taxon>Eukaryota</taxon>
        <taxon>Metazoa</taxon>
        <taxon>Ecdysozoa</taxon>
        <taxon>Arthropoda</taxon>
        <taxon>Crustacea</taxon>
        <taxon>Multicrustacea</taxon>
        <taxon>Malacostraca</taxon>
        <taxon>Eumalacostraca</taxon>
        <taxon>Eucarida</taxon>
        <taxon>Decapoda</taxon>
        <taxon>Pleocyemata</taxon>
        <taxon>Brachyura</taxon>
        <taxon>Eubrachyura</taxon>
        <taxon>Portunoidea</taxon>
        <taxon>Portunidae</taxon>
        <taxon>Portuninae</taxon>
        <taxon>Portunus</taxon>
    </lineage>
</organism>
<gene>
    <name evidence="1" type="ORF">E2C01_096004</name>
</gene>
<dbReference type="AlphaFoldDB" id="A0A5B7K5H7"/>
<protein>
    <submittedName>
        <fullName evidence="1">Uncharacterized protein</fullName>
    </submittedName>
</protein>
<accession>A0A5B7K5H7</accession>
<dbReference type="EMBL" id="VSRR010123332">
    <property type="protein sequence ID" value="MPD00528.1"/>
    <property type="molecule type" value="Genomic_DNA"/>
</dbReference>